<keyword evidence="2" id="KW-1185">Reference proteome</keyword>
<dbReference type="RefSeq" id="WP_145452463.1">
    <property type="nucleotide sequence ID" value="NZ_CP037421.1"/>
</dbReference>
<reference evidence="1 2" key="1">
    <citation type="submission" date="2019-03" db="EMBL/GenBank/DDBJ databases">
        <title>Deep-cultivation of Planctomycetes and their phenomic and genomic characterization uncovers novel biology.</title>
        <authorList>
            <person name="Wiegand S."/>
            <person name="Jogler M."/>
            <person name="Boedeker C."/>
            <person name="Pinto D."/>
            <person name="Vollmers J."/>
            <person name="Rivas-Marin E."/>
            <person name="Kohn T."/>
            <person name="Peeters S.H."/>
            <person name="Heuer A."/>
            <person name="Rast P."/>
            <person name="Oberbeckmann S."/>
            <person name="Bunk B."/>
            <person name="Jeske O."/>
            <person name="Meyerdierks A."/>
            <person name="Storesund J.E."/>
            <person name="Kallscheuer N."/>
            <person name="Luecker S."/>
            <person name="Lage O.M."/>
            <person name="Pohl T."/>
            <person name="Merkel B.J."/>
            <person name="Hornburger P."/>
            <person name="Mueller R.-W."/>
            <person name="Bruemmer F."/>
            <person name="Labrenz M."/>
            <person name="Spormann A.M."/>
            <person name="Op den Camp H."/>
            <person name="Overmann J."/>
            <person name="Amann R."/>
            <person name="Jetten M.S.M."/>
            <person name="Mascher T."/>
            <person name="Medema M.H."/>
            <person name="Devos D.P."/>
            <person name="Kaster A.-K."/>
            <person name="Ovreas L."/>
            <person name="Rohde M."/>
            <person name="Galperin M.Y."/>
            <person name="Jogler C."/>
        </authorList>
    </citation>
    <scope>NUCLEOTIDE SEQUENCE [LARGE SCALE GENOMIC DNA]</scope>
    <source>
        <strain evidence="1 2">Enr10</strain>
    </source>
</reference>
<sequence length="415" mass="48307">MTLSNRVLKRISPALVLVCCLTGVCLDSVSAEERQPESAVKASVDQKSKQQEYEAMLYELGAFPVRRLRSVHQDPRNPGHITFLTPERIEYNGWLYPDVVRSKRYLNESEKERYGIPKAALPFERYLSFLDIETYEQTKDPLLQNVIQFTFKELYDRNVKSEHPGDLLKAYYPSEKWDFYFLRQLKKEPFSGPVAARLYQRYRARVVLRFLTPPESGQDEYLASLKRLLTEPGLNASYRHVVFSLLYQWDQEQYRAEYRKFLIQSTEQAPEWPDRSRMNRALLEFGGEDCFAVVRRSLVNDPIYEVRTGILDDLQELKLTHHFLDEIQLLVLEKGKQCRCAYVFGNEGPGKNDGETELSRTLRNLLLAARQQQGLSEVSEQKIQNSLQSLHTMKLKRIGRPLRTTSGERAPAQEL</sequence>
<dbReference type="EMBL" id="CP037421">
    <property type="protein sequence ID" value="QDT30532.1"/>
    <property type="molecule type" value="Genomic_DNA"/>
</dbReference>
<accession>A0A517QFX0</accession>
<dbReference type="Proteomes" id="UP000315647">
    <property type="component" value="Chromosome"/>
</dbReference>
<evidence type="ECO:0000313" key="1">
    <source>
        <dbReference type="EMBL" id="QDT30532.1"/>
    </source>
</evidence>
<proteinExistence type="predicted"/>
<gene>
    <name evidence="1" type="ORF">Enr10x_58980</name>
</gene>
<dbReference type="AlphaFoldDB" id="A0A517QFX0"/>
<protein>
    <submittedName>
        <fullName evidence="1">Uncharacterized protein</fullName>
    </submittedName>
</protein>
<organism evidence="1 2">
    <name type="scientific">Gimesia panareensis</name>
    <dbReference type="NCBI Taxonomy" id="2527978"/>
    <lineage>
        <taxon>Bacteria</taxon>
        <taxon>Pseudomonadati</taxon>
        <taxon>Planctomycetota</taxon>
        <taxon>Planctomycetia</taxon>
        <taxon>Planctomycetales</taxon>
        <taxon>Planctomycetaceae</taxon>
        <taxon>Gimesia</taxon>
    </lineage>
</organism>
<name>A0A517QFX0_9PLAN</name>
<evidence type="ECO:0000313" key="2">
    <source>
        <dbReference type="Proteomes" id="UP000315647"/>
    </source>
</evidence>